<name>A0AAW1X373_RUBAR</name>
<evidence type="ECO:0000259" key="7">
    <source>
        <dbReference type="PROSITE" id="PS50863"/>
    </source>
</evidence>
<dbReference type="Gene3D" id="2.40.330.10">
    <property type="entry name" value="DNA-binding pseudobarrel domain"/>
    <property type="match status" value="4"/>
</dbReference>
<dbReference type="InterPro" id="IPR003340">
    <property type="entry name" value="B3_DNA-bd"/>
</dbReference>
<feature type="compositionally biased region" description="Basic and acidic residues" evidence="6">
    <location>
        <begin position="159"/>
        <end position="175"/>
    </location>
</feature>
<keyword evidence="3" id="KW-0238">DNA-binding</keyword>
<dbReference type="InterPro" id="IPR015300">
    <property type="entry name" value="DNA-bd_pseudobarrel_sf"/>
</dbReference>
<keyword evidence="5" id="KW-0539">Nucleus</keyword>
<feature type="domain" description="TF-B3" evidence="7">
    <location>
        <begin position="502"/>
        <end position="596"/>
    </location>
</feature>
<dbReference type="PANTHER" id="PTHR31920:SF145">
    <property type="entry name" value="B3 DOMAIN-CONTAINING PROTEIN REM20-LIKE ISOFORM X1"/>
    <property type="match status" value="1"/>
</dbReference>
<evidence type="ECO:0000256" key="3">
    <source>
        <dbReference type="ARBA" id="ARBA00023125"/>
    </source>
</evidence>
<gene>
    <name evidence="8" type="ORF">M0R45_027191</name>
</gene>
<dbReference type="AlphaFoldDB" id="A0AAW1X373"/>
<comment type="subcellular location">
    <subcellularLocation>
        <location evidence="1">Nucleus</location>
    </subcellularLocation>
</comment>
<dbReference type="EMBL" id="JBEDUW010000005">
    <property type="protein sequence ID" value="KAK9930137.1"/>
    <property type="molecule type" value="Genomic_DNA"/>
</dbReference>
<evidence type="ECO:0000256" key="1">
    <source>
        <dbReference type="ARBA" id="ARBA00004123"/>
    </source>
</evidence>
<accession>A0AAW1X373</accession>
<dbReference type="CDD" id="cd10017">
    <property type="entry name" value="B3_DNA"/>
    <property type="match status" value="4"/>
</dbReference>
<feature type="domain" description="TF-B3" evidence="7">
    <location>
        <begin position="335"/>
        <end position="429"/>
    </location>
</feature>
<proteinExistence type="predicted"/>
<dbReference type="SMART" id="SM01019">
    <property type="entry name" value="B3"/>
    <property type="match status" value="4"/>
</dbReference>
<sequence>MTSLRPKVDCRARFPNIFFKYISEKTKRKLKLPRKYVKNHGDELSNPVHLKFRGTEFEMKLKRYKDEAWFDKGWEEFSKSYSFEYNDLLIFGYEGNSTFRVSQFERTPELKENDENDFQPSPLPHSRTRTSSCGCKADIQERASSLEKSKTKSKATHRSKSELKRKQDFPEKENWGSKSSTQRFQKRTSEAMQRANAFKSEYPFFRIEVPRTDVHGMILWLPFEFMRTHHVNESSEVTLQISDGRVWHVELKCENARAEFQYGWWEFMQDNNLEVGDVCAFMLIDNVRLLFEVVIFHTDRTMEPLNCILPPDSNDTEDGNNNDEDNNNDASNDNPSFKIVIQPSYIRQKLWLPSKFSQTHLTSEATYAILCVSGGKRTWSVKFNYDGARAIFQSGWSIFVLDNNLNVGDVCKFVLIDANRLSFEVVMEAGNSTLSLDIDNDDGNNNEDEDVELVESSLGVRPRKRKRQRRVPEISRTMHPVREMGNDLALRRAKAFNSVNPSFMVAMSPTYVHERFLNVPSGFAQERLTEQPSEVSFCGSNGKTLSVKFHNFTRATFRVGWFDFVQGNNLKVGDVCVFELIEKTKFLFDVHCFRTT</sequence>
<dbReference type="PROSITE" id="PS50863">
    <property type="entry name" value="B3"/>
    <property type="match status" value="4"/>
</dbReference>
<evidence type="ECO:0000313" key="8">
    <source>
        <dbReference type="EMBL" id="KAK9930137.1"/>
    </source>
</evidence>
<dbReference type="SUPFAM" id="SSF101936">
    <property type="entry name" value="DNA-binding pseudobarrel domain"/>
    <property type="match status" value="4"/>
</dbReference>
<feature type="region of interest" description="Disordered" evidence="6">
    <location>
        <begin position="307"/>
        <end position="336"/>
    </location>
</feature>
<feature type="domain" description="TF-B3" evidence="7">
    <location>
        <begin position="204"/>
        <end position="299"/>
    </location>
</feature>
<evidence type="ECO:0000256" key="5">
    <source>
        <dbReference type="ARBA" id="ARBA00023242"/>
    </source>
</evidence>
<evidence type="ECO:0000256" key="2">
    <source>
        <dbReference type="ARBA" id="ARBA00023015"/>
    </source>
</evidence>
<dbReference type="GO" id="GO:0003677">
    <property type="term" value="F:DNA binding"/>
    <property type="evidence" value="ECO:0007669"/>
    <property type="project" value="UniProtKB-KW"/>
</dbReference>
<evidence type="ECO:0000256" key="4">
    <source>
        <dbReference type="ARBA" id="ARBA00023163"/>
    </source>
</evidence>
<feature type="domain" description="TF-B3" evidence="7">
    <location>
        <begin position="15"/>
        <end position="107"/>
    </location>
</feature>
<keyword evidence="2" id="KW-0805">Transcription regulation</keyword>
<keyword evidence="9" id="KW-1185">Reference proteome</keyword>
<reference evidence="8 9" key="1">
    <citation type="journal article" date="2023" name="G3 (Bethesda)">
        <title>A chromosome-length genome assembly and annotation of blackberry (Rubus argutus, cv. 'Hillquist').</title>
        <authorList>
            <person name="Bruna T."/>
            <person name="Aryal R."/>
            <person name="Dudchenko O."/>
            <person name="Sargent D.J."/>
            <person name="Mead D."/>
            <person name="Buti M."/>
            <person name="Cavallini A."/>
            <person name="Hytonen T."/>
            <person name="Andres J."/>
            <person name="Pham M."/>
            <person name="Weisz D."/>
            <person name="Mascagni F."/>
            <person name="Usai G."/>
            <person name="Natali L."/>
            <person name="Bassil N."/>
            <person name="Fernandez G.E."/>
            <person name="Lomsadze A."/>
            <person name="Armour M."/>
            <person name="Olukolu B."/>
            <person name="Poorten T."/>
            <person name="Britton C."/>
            <person name="Davik J."/>
            <person name="Ashrafi H."/>
            <person name="Aiden E.L."/>
            <person name="Borodovsky M."/>
            <person name="Worthington M."/>
        </authorList>
    </citation>
    <scope>NUCLEOTIDE SEQUENCE [LARGE SCALE GENOMIC DNA]</scope>
    <source>
        <strain evidence="8">PI 553951</strain>
    </source>
</reference>
<feature type="region of interest" description="Disordered" evidence="6">
    <location>
        <begin position="108"/>
        <end position="190"/>
    </location>
</feature>
<dbReference type="InterPro" id="IPR050655">
    <property type="entry name" value="Plant_B3_domain"/>
</dbReference>
<evidence type="ECO:0000313" key="9">
    <source>
        <dbReference type="Proteomes" id="UP001457282"/>
    </source>
</evidence>
<dbReference type="PANTHER" id="PTHR31920">
    <property type="entry name" value="B3 DOMAIN-CONTAINING"/>
    <property type="match status" value="1"/>
</dbReference>
<keyword evidence="4" id="KW-0804">Transcription</keyword>
<dbReference type="GO" id="GO:0005634">
    <property type="term" value="C:nucleus"/>
    <property type="evidence" value="ECO:0007669"/>
    <property type="project" value="UniProtKB-SubCell"/>
</dbReference>
<organism evidence="8 9">
    <name type="scientific">Rubus argutus</name>
    <name type="common">Southern blackberry</name>
    <dbReference type="NCBI Taxonomy" id="59490"/>
    <lineage>
        <taxon>Eukaryota</taxon>
        <taxon>Viridiplantae</taxon>
        <taxon>Streptophyta</taxon>
        <taxon>Embryophyta</taxon>
        <taxon>Tracheophyta</taxon>
        <taxon>Spermatophyta</taxon>
        <taxon>Magnoliopsida</taxon>
        <taxon>eudicotyledons</taxon>
        <taxon>Gunneridae</taxon>
        <taxon>Pentapetalae</taxon>
        <taxon>rosids</taxon>
        <taxon>fabids</taxon>
        <taxon>Rosales</taxon>
        <taxon>Rosaceae</taxon>
        <taxon>Rosoideae</taxon>
        <taxon>Rosoideae incertae sedis</taxon>
        <taxon>Rubus</taxon>
    </lineage>
</organism>
<dbReference type="Pfam" id="PF02362">
    <property type="entry name" value="B3"/>
    <property type="match status" value="4"/>
</dbReference>
<protein>
    <recommendedName>
        <fullName evidence="7">TF-B3 domain-containing protein</fullName>
    </recommendedName>
</protein>
<dbReference type="Proteomes" id="UP001457282">
    <property type="component" value="Unassembled WGS sequence"/>
</dbReference>
<evidence type="ECO:0000256" key="6">
    <source>
        <dbReference type="SAM" id="MobiDB-lite"/>
    </source>
</evidence>
<comment type="caution">
    <text evidence="8">The sequence shown here is derived from an EMBL/GenBank/DDBJ whole genome shotgun (WGS) entry which is preliminary data.</text>
</comment>
<feature type="compositionally biased region" description="Basic and acidic residues" evidence="6">
    <location>
        <begin position="138"/>
        <end position="150"/>
    </location>
</feature>
<feature type="compositionally biased region" description="Acidic residues" evidence="6">
    <location>
        <begin position="314"/>
        <end position="327"/>
    </location>
</feature>